<feature type="transmembrane region" description="Helical" evidence="1">
    <location>
        <begin position="51"/>
        <end position="71"/>
    </location>
</feature>
<name>A0A1I7TMS4_9PELO</name>
<dbReference type="AlphaFoldDB" id="A0A1I7TMS4"/>
<evidence type="ECO:0000256" key="1">
    <source>
        <dbReference type="SAM" id="Phobius"/>
    </source>
</evidence>
<accession>A0A1I7TMS4</accession>
<evidence type="ECO:0000313" key="2">
    <source>
        <dbReference type="Proteomes" id="UP000095282"/>
    </source>
</evidence>
<protein>
    <submittedName>
        <fullName evidence="3">Spt5-NGN domain-containing protein</fullName>
    </submittedName>
</protein>
<evidence type="ECO:0000313" key="3">
    <source>
        <dbReference type="WBParaSite" id="Csp11.Scaffold628.g7470.t1"/>
    </source>
</evidence>
<proteinExistence type="predicted"/>
<sequence length="259" mass="29787">MAGVEFYQRTVFLVLCQVVCLILAIFTPQTVDLEKMMDRVVPELDLKYDYLLRSTVFIYLVQFLGWSTYMFDSYVRQAIEKSYHSGEACLLVVPRSFKCQVGRITHVLQQWVDSEAFIREAIILTKVTVTAKGKGIAQYGSPEFCLFQRIQRGDDVNAEDYKEEEAVKYALQNKWIRRVTRYGVSELKLGNKAPQKDEVKEIICQLLENKSLSNAGKSKKKIPQGWIAELTKRNIVKLEVSASGDLSEFRHGYSVEFKL</sequence>
<keyword evidence="1" id="KW-1133">Transmembrane helix</keyword>
<keyword evidence="2" id="KW-1185">Reference proteome</keyword>
<feature type="transmembrane region" description="Helical" evidence="1">
    <location>
        <begin position="12"/>
        <end position="31"/>
    </location>
</feature>
<keyword evidence="1" id="KW-0472">Membrane</keyword>
<organism evidence="2 3">
    <name type="scientific">Caenorhabditis tropicalis</name>
    <dbReference type="NCBI Taxonomy" id="1561998"/>
    <lineage>
        <taxon>Eukaryota</taxon>
        <taxon>Metazoa</taxon>
        <taxon>Ecdysozoa</taxon>
        <taxon>Nematoda</taxon>
        <taxon>Chromadorea</taxon>
        <taxon>Rhabditida</taxon>
        <taxon>Rhabditina</taxon>
        <taxon>Rhabditomorpha</taxon>
        <taxon>Rhabditoidea</taxon>
        <taxon>Rhabditidae</taxon>
        <taxon>Peloderinae</taxon>
        <taxon>Caenorhabditis</taxon>
    </lineage>
</organism>
<dbReference type="Proteomes" id="UP000095282">
    <property type="component" value="Unplaced"/>
</dbReference>
<dbReference type="WBParaSite" id="Csp11.Scaffold628.g7470.t1">
    <property type="protein sequence ID" value="Csp11.Scaffold628.g7470.t1"/>
    <property type="gene ID" value="Csp11.Scaffold628.g7470"/>
</dbReference>
<keyword evidence="1" id="KW-0812">Transmembrane</keyword>
<reference evidence="3" key="1">
    <citation type="submission" date="2016-11" db="UniProtKB">
        <authorList>
            <consortium name="WormBaseParasite"/>
        </authorList>
    </citation>
    <scope>IDENTIFICATION</scope>
</reference>